<evidence type="ECO:0000313" key="10">
    <source>
        <dbReference type="EMBL" id="CAD9593741.1"/>
    </source>
</evidence>
<feature type="transmembrane region" description="Helical" evidence="8">
    <location>
        <begin position="77"/>
        <end position="97"/>
    </location>
</feature>
<dbReference type="GO" id="GO:0004674">
    <property type="term" value="F:protein serine/threonine kinase activity"/>
    <property type="evidence" value="ECO:0007669"/>
    <property type="project" value="UniProtKB-KW"/>
</dbReference>
<feature type="region of interest" description="Disordered" evidence="7">
    <location>
        <begin position="301"/>
        <end position="330"/>
    </location>
</feature>
<dbReference type="Gene3D" id="3.30.200.20">
    <property type="entry name" value="Phosphorylase Kinase, domain 1"/>
    <property type="match status" value="2"/>
</dbReference>
<evidence type="ECO:0000256" key="3">
    <source>
        <dbReference type="ARBA" id="ARBA00022741"/>
    </source>
</evidence>
<protein>
    <recommendedName>
        <fullName evidence="9">Protein kinase domain-containing protein</fullName>
    </recommendedName>
</protein>
<feature type="compositionally biased region" description="Low complexity" evidence="7">
    <location>
        <begin position="104"/>
        <end position="115"/>
    </location>
</feature>
<keyword evidence="8" id="KW-1133">Transmembrane helix</keyword>
<proteinExistence type="predicted"/>
<evidence type="ECO:0000256" key="4">
    <source>
        <dbReference type="ARBA" id="ARBA00022777"/>
    </source>
</evidence>
<evidence type="ECO:0000256" key="7">
    <source>
        <dbReference type="SAM" id="MobiDB-lite"/>
    </source>
</evidence>
<dbReference type="PROSITE" id="PS00107">
    <property type="entry name" value="PROTEIN_KINASE_ATP"/>
    <property type="match status" value="1"/>
</dbReference>
<dbReference type="InterPro" id="IPR051681">
    <property type="entry name" value="Ser/Thr_Kinases-Pseudokinases"/>
</dbReference>
<evidence type="ECO:0000256" key="5">
    <source>
        <dbReference type="ARBA" id="ARBA00022840"/>
    </source>
</evidence>
<dbReference type="InterPro" id="IPR000719">
    <property type="entry name" value="Prot_kinase_dom"/>
</dbReference>
<organism evidence="10">
    <name type="scientific">Leptocylindrus danicus</name>
    <dbReference type="NCBI Taxonomy" id="163516"/>
    <lineage>
        <taxon>Eukaryota</taxon>
        <taxon>Sar</taxon>
        <taxon>Stramenopiles</taxon>
        <taxon>Ochrophyta</taxon>
        <taxon>Bacillariophyta</taxon>
        <taxon>Coscinodiscophyceae</taxon>
        <taxon>Chaetocerotophycidae</taxon>
        <taxon>Leptocylindrales</taxon>
        <taxon>Leptocylindraceae</taxon>
        <taxon>Leptocylindrus</taxon>
    </lineage>
</organism>
<feature type="compositionally biased region" description="Low complexity" evidence="7">
    <location>
        <begin position="227"/>
        <end position="239"/>
    </location>
</feature>
<keyword evidence="4" id="KW-0418">Kinase</keyword>
<evidence type="ECO:0000256" key="6">
    <source>
        <dbReference type="PROSITE-ProRule" id="PRU10141"/>
    </source>
</evidence>
<dbReference type="SUPFAM" id="SSF56112">
    <property type="entry name" value="Protein kinase-like (PK-like)"/>
    <property type="match status" value="1"/>
</dbReference>
<evidence type="ECO:0000256" key="1">
    <source>
        <dbReference type="ARBA" id="ARBA00022527"/>
    </source>
</evidence>
<name>A0A7S2L3E6_9STRA</name>
<evidence type="ECO:0000256" key="8">
    <source>
        <dbReference type="SAM" id="Phobius"/>
    </source>
</evidence>
<dbReference type="AlphaFoldDB" id="A0A7S2L3E6"/>
<dbReference type="Gene3D" id="1.10.510.10">
    <property type="entry name" value="Transferase(Phosphotransferase) domain 1"/>
    <property type="match status" value="1"/>
</dbReference>
<dbReference type="GO" id="GO:0005524">
    <property type="term" value="F:ATP binding"/>
    <property type="evidence" value="ECO:0007669"/>
    <property type="project" value="UniProtKB-UniRule"/>
</dbReference>
<evidence type="ECO:0000259" key="9">
    <source>
        <dbReference type="PROSITE" id="PS50011"/>
    </source>
</evidence>
<dbReference type="InterPro" id="IPR017441">
    <property type="entry name" value="Protein_kinase_ATP_BS"/>
</dbReference>
<feature type="region of interest" description="Disordered" evidence="7">
    <location>
        <begin position="223"/>
        <end position="256"/>
    </location>
</feature>
<dbReference type="InterPro" id="IPR001245">
    <property type="entry name" value="Ser-Thr/Tyr_kinase_cat_dom"/>
</dbReference>
<feature type="compositionally biased region" description="Low complexity" evidence="7">
    <location>
        <begin position="309"/>
        <end position="330"/>
    </location>
</feature>
<dbReference type="InterPro" id="IPR011009">
    <property type="entry name" value="Kinase-like_dom_sf"/>
</dbReference>
<dbReference type="PROSITE" id="PS50011">
    <property type="entry name" value="PROTEIN_KINASE_DOM"/>
    <property type="match status" value="1"/>
</dbReference>
<keyword evidence="5 6" id="KW-0067">ATP-binding</keyword>
<dbReference type="PROSITE" id="PS00108">
    <property type="entry name" value="PROTEIN_KINASE_ST"/>
    <property type="match status" value="1"/>
</dbReference>
<sequence length="688" mass="76821">MNRNYAYHKNYHAGLGNGEPKLRRRHDATPQLNTKFATNNNGLRYRNEDHSRLRARASNADNNIPPPVAVVVEDGPYFSILVWLLCTITFVLVILFLQEVFHPTNSQTSSTNSKSSKSKQKNSDKKVKERSRKHKIDEYYTDDDYYFGHASSSASNHYYAHAPNSSRLYSSYTSSTHQQQNLQYQYSHTPAAAAGYNFNDMSIDSSMYYRTHARKRASSNTYIGGTSVQQSSQSQQNQQPHILNVPPNTSNSVLAPAPLNVNANTIAINSKNMNMNASRFMSSSSSAITNLDIEYGSSDDNTINKYSMQQSQHQQQAPSKANSNSASSNNTIHQDLEQHNLAGEVILSKIIGEGGFGSVWRGDWRGTPVAIKMLTLPPIIDAAVKGDNDEKDTTTATAICNKSNEQTAIALEKLKTFQSEMNLLKSLRHPNVCLFLGFIRNEADGGKKSKSTWGLVMELCEHGSLWDALRRPLPPNFNFHLNNRGIQNLNVHPIGAPVSIWPNELILRVASGAARGIAYLHSRNPPILHRDLKSANLLLDASFHVKIADFGLSTIVQQGNDTSPLTQNCGTVQWMAPEVLQYSSETPLLGDNNNPYGPPADVYSFAIILWELVTQECPFESCVSSRNDPLQVALAVIQRDVRPVVPRWVCERYRDVILRCWRRDPSRRMRLEDVLTVLGNLTEVGDGI</sequence>
<keyword evidence="8" id="KW-0812">Transmembrane</keyword>
<dbReference type="Pfam" id="PF07714">
    <property type="entry name" value="PK_Tyr_Ser-Thr"/>
    <property type="match status" value="1"/>
</dbReference>
<reference evidence="10" key="1">
    <citation type="submission" date="2021-01" db="EMBL/GenBank/DDBJ databases">
        <authorList>
            <person name="Corre E."/>
            <person name="Pelletier E."/>
            <person name="Niang G."/>
            <person name="Scheremetjew M."/>
            <person name="Finn R."/>
            <person name="Kale V."/>
            <person name="Holt S."/>
            <person name="Cochrane G."/>
            <person name="Meng A."/>
            <person name="Brown T."/>
            <person name="Cohen L."/>
        </authorList>
    </citation>
    <scope>NUCLEOTIDE SEQUENCE</scope>
    <source>
        <strain evidence="10">B650</strain>
    </source>
</reference>
<evidence type="ECO:0000256" key="2">
    <source>
        <dbReference type="ARBA" id="ARBA00022679"/>
    </source>
</evidence>
<gene>
    <name evidence="10" type="ORF">LDAN0321_LOCUS14297</name>
</gene>
<keyword evidence="1" id="KW-0723">Serine/threonine-protein kinase</keyword>
<feature type="domain" description="Protein kinase" evidence="9">
    <location>
        <begin position="345"/>
        <end position="681"/>
    </location>
</feature>
<feature type="binding site" evidence="6">
    <location>
        <position position="372"/>
    </location>
    <ligand>
        <name>ATP</name>
        <dbReference type="ChEBI" id="CHEBI:30616"/>
    </ligand>
</feature>
<feature type="region of interest" description="Disordered" evidence="7">
    <location>
        <begin position="104"/>
        <end position="134"/>
    </location>
</feature>
<dbReference type="SMART" id="SM00220">
    <property type="entry name" value="S_TKc"/>
    <property type="match status" value="1"/>
</dbReference>
<dbReference type="PANTHER" id="PTHR44329:SF288">
    <property type="entry name" value="MITOGEN-ACTIVATED PROTEIN KINASE KINASE KINASE 20"/>
    <property type="match status" value="1"/>
</dbReference>
<keyword evidence="8" id="KW-0472">Membrane</keyword>
<accession>A0A7S2L3E6</accession>
<dbReference type="CDD" id="cd13999">
    <property type="entry name" value="STKc_MAP3K-like"/>
    <property type="match status" value="1"/>
</dbReference>
<dbReference type="EMBL" id="HBGY01022606">
    <property type="protein sequence ID" value="CAD9593741.1"/>
    <property type="molecule type" value="Transcribed_RNA"/>
</dbReference>
<dbReference type="PANTHER" id="PTHR44329">
    <property type="entry name" value="SERINE/THREONINE-PROTEIN KINASE TNNI3K-RELATED"/>
    <property type="match status" value="1"/>
</dbReference>
<dbReference type="InterPro" id="IPR008271">
    <property type="entry name" value="Ser/Thr_kinase_AS"/>
</dbReference>
<keyword evidence="3 6" id="KW-0547">Nucleotide-binding</keyword>
<keyword evidence="2" id="KW-0808">Transferase</keyword>